<protein>
    <submittedName>
        <fullName evidence="1">Uncharacterized protein</fullName>
    </submittedName>
</protein>
<dbReference type="Proteomes" id="UP000294543">
    <property type="component" value="Unassembled WGS sequence"/>
</dbReference>
<dbReference type="EMBL" id="SMKP01000041">
    <property type="protein sequence ID" value="TDD20840.1"/>
    <property type="molecule type" value="Genomic_DNA"/>
</dbReference>
<comment type="caution">
    <text evidence="1">The sequence shown here is derived from an EMBL/GenBank/DDBJ whole genome shotgun (WGS) entry which is preliminary data.</text>
</comment>
<gene>
    <name evidence="1" type="ORF">E1294_16715</name>
</gene>
<accession>A0A4R4WTA3</accession>
<evidence type="ECO:0000313" key="1">
    <source>
        <dbReference type="EMBL" id="TDD20840.1"/>
    </source>
</evidence>
<proteinExistence type="predicted"/>
<keyword evidence="2" id="KW-1185">Reference proteome</keyword>
<name>A0A4R4WTA3_9ACTN</name>
<dbReference type="AlphaFoldDB" id="A0A4R4WTA3"/>
<sequence length="85" mass="9083">MLRDQLARVGHERGEALSPGLLARLGGGQEHLRPAAELLVWLAGQWGLRTGLLVSAAALSLSPLVMLLSPLSRLGRTLPPRTARD</sequence>
<evidence type="ECO:0000313" key="2">
    <source>
        <dbReference type="Proteomes" id="UP000294543"/>
    </source>
</evidence>
<reference evidence="1 2" key="1">
    <citation type="submission" date="2019-03" db="EMBL/GenBank/DDBJ databases">
        <title>Draft genome sequences of novel Actinobacteria.</title>
        <authorList>
            <person name="Sahin N."/>
            <person name="Ay H."/>
            <person name="Saygin H."/>
        </authorList>
    </citation>
    <scope>NUCLEOTIDE SEQUENCE [LARGE SCALE GENOMIC DNA]</scope>
    <source>
        <strain evidence="1 2">KC712</strain>
    </source>
</reference>
<organism evidence="1 2">
    <name type="scientific">Nonomuraea diastatica</name>
    <dbReference type="NCBI Taxonomy" id="1848329"/>
    <lineage>
        <taxon>Bacteria</taxon>
        <taxon>Bacillati</taxon>
        <taxon>Actinomycetota</taxon>
        <taxon>Actinomycetes</taxon>
        <taxon>Streptosporangiales</taxon>
        <taxon>Streptosporangiaceae</taxon>
        <taxon>Nonomuraea</taxon>
    </lineage>
</organism>